<evidence type="ECO:0000313" key="4">
    <source>
        <dbReference type="Proteomes" id="UP001596241"/>
    </source>
</evidence>
<keyword evidence="2" id="KW-1133">Transmembrane helix</keyword>
<dbReference type="EMBL" id="JBHSPW010000009">
    <property type="protein sequence ID" value="MFC5895216.1"/>
    <property type="molecule type" value="Genomic_DNA"/>
</dbReference>
<feature type="region of interest" description="Disordered" evidence="1">
    <location>
        <begin position="82"/>
        <end position="179"/>
    </location>
</feature>
<evidence type="ECO:0000313" key="3">
    <source>
        <dbReference type="EMBL" id="MFC5895216.1"/>
    </source>
</evidence>
<evidence type="ECO:0008006" key="5">
    <source>
        <dbReference type="Google" id="ProtNLM"/>
    </source>
</evidence>
<comment type="caution">
    <text evidence="3">The sequence shown here is derived from an EMBL/GenBank/DDBJ whole genome shotgun (WGS) entry which is preliminary data.</text>
</comment>
<evidence type="ECO:0000256" key="2">
    <source>
        <dbReference type="SAM" id="Phobius"/>
    </source>
</evidence>
<protein>
    <recommendedName>
        <fullName evidence="5">Cellulase</fullName>
    </recommendedName>
</protein>
<accession>A0ABW1FL76</accession>
<proteinExistence type="predicted"/>
<keyword evidence="4" id="KW-1185">Reference proteome</keyword>
<keyword evidence="2" id="KW-0812">Transmembrane</keyword>
<feature type="transmembrane region" description="Helical" evidence="2">
    <location>
        <begin position="64"/>
        <end position="82"/>
    </location>
</feature>
<reference evidence="4" key="1">
    <citation type="journal article" date="2019" name="Int. J. Syst. Evol. Microbiol.">
        <title>The Global Catalogue of Microorganisms (GCM) 10K type strain sequencing project: providing services to taxonomists for standard genome sequencing and annotation.</title>
        <authorList>
            <consortium name="The Broad Institute Genomics Platform"/>
            <consortium name="The Broad Institute Genome Sequencing Center for Infectious Disease"/>
            <person name="Wu L."/>
            <person name="Ma J."/>
        </authorList>
    </citation>
    <scope>NUCLEOTIDE SEQUENCE [LARGE SCALE GENOMIC DNA]</scope>
    <source>
        <strain evidence="4">CGMCC 1.15809</strain>
    </source>
</reference>
<organism evidence="3 4">
    <name type="scientific">Streptomyces ramulosus</name>
    <dbReference type="NCBI Taxonomy" id="47762"/>
    <lineage>
        <taxon>Bacteria</taxon>
        <taxon>Bacillati</taxon>
        <taxon>Actinomycetota</taxon>
        <taxon>Actinomycetes</taxon>
        <taxon>Kitasatosporales</taxon>
        <taxon>Streptomycetaceae</taxon>
        <taxon>Streptomyces</taxon>
    </lineage>
</organism>
<sequence length="179" mass="18621">MSTGDDHRTARPSPGGPQRPVEERLRAALAARAATVEPRDLRPAAVPRAAGRTSWLRGAPWRRFALPLAAAAAAAAIGYAVFAPDPTPPRPMPATTPDPLPSRTHDSRPTPSPTAPGSDEPGPTRTHTPSGRTVSPSDLPPERVRGTPSVDGRAPHTRGDPPGTPPSRPSESPVPGQTP</sequence>
<dbReference type="Proteomes" id="UP001596241">
    <property type="component" value="Unassembled WGS sequence"/>
</dbReference>
<dbReference type="RefSeq" id="WP_345077972.1">
    <property type="nucleotide sequence ID" value="NZ_BAAAWG010000002.1"/>
</dbReference>
<feature type="compositionally biased region" description="Polar residues" evidence="1">
    <location>
        <begin position="125"/>
        <end position="136"/>
    </location>
</feature>
<name>A0ABW1FL76_9ACTN</name>
<evidence type="ECO:0000256" key="1">
    <source>
        <dbReference type="SAM" id="MobiDB-lite"/>
    </source>
</evidence>
<feature type="region of interest" description="Disordered" evidence="1">
    <location>
        <begin position="1"/>
        <end position="22"/>
    </location>
</feature>
<feature type="compositionally biased region" description="Pro residues" evidence="1">
    <location>
        <begin position="85"/>
        <end position="100"/>
    </location>
</feature>
<keyword evidence="2" id="KW-0472">Membrane</keyword>
<gene>
    <name evidence="3" type="ORF">ACFP3M_20675</name>
</gene>